<comment type="caution">
    <text evidence="2">The sequence shown here is derived from an EMBL/GenBank/DDBJ whole genome shotgun (WGS) entry which is preliminary data.</text>
</comment>
<protein>
    <submittedName>
        <fullName evidence="2">Uncharacterized protein</fullName>
    </submittedName>
</protein>
<evidence type="ECO:0000313" key="3">
    <source>
        <dbReference type="Proteomes" id="UP000196331"/>
    </source>
</evidence>
<dbReference type="Proteomes" id="UP000196331">
    <property type="component" value="Unassembled WGS sequence"/>
</dbReference>
<dbReference type="AlphaFoldDB" id="A0A1R4I6A9"/>
<reference evidence="2 3" key="1">
    <citation type="submission" date="2017-02" db="EMBL/GenBank/DDBJ databases">
        <authorList>
            <person name="Dridi B."/>
        </authorList>
    </citation>
    <scope>NUCLEOTIDE SEQUENCE [LARGE SCALE GENOMIC DNA]</scope>
    <source>
        <strain evidence="2 3">JB380</strain>
    </source>
</reference>
<feature type="compositionally biased region" description="Gly residues" evidence="1">
    <location>
        <begin position="158"/>
        <end position="170"/>
    </location>
</feature>
<feature type="region of interest" description="Disordered" evidence="1">
    <location>
        <begin position="142"/>
        <end position="170"/>
    </location>
</feature>
<evidence type="ECO:0000256" key="1">
    <source>
        <dbReference type="SAM" id="MobiDB-lite"/>
    </source>
</evidence>
<dbReference type="EMBL" id="FUKM01000058">
    <property type="protein sequence ID" value="SJN14863.1"/>
    <property type="molecule type" value="Genomic_DNA"/>
</dbReference>
<gene>
    <name evidence="2" type="ORF">CZ787_17275</name>
</gene>
<organism evidence="2 3">
    <name type="scientific">Halomonas citrativorans</name>
    <dbReference type="NCBI Taxonomy" id="2742612"/>
    <lineage>
        <taxon>Bacteria</taxon>
        <taxon>Pseudomonadati</taxon>
        <taxon>Pseudomonadota</taxon>
        <taxon>Gammaproteobacteria</taxon>
        <taxon>Oceanospirillales</taxon>
        <taxon>Halomonadaceae</taxon>
        <taxon>Halomonas</taxon>
    </lineage>
</organism>
<name>A0A1R4I6A9_9GAMM</name>
<proteinExistence type="predicted"/>
<evidence type="ECO:0000313" key="2">
    <source>
        <dbReference type="EMBL" id="SJN14863.1"/>
    </source>
</evidence>
<dbReference type="RefSeq" id="WP_087111352.1">
    <property type="nucleotide sequence ID" value="NZ_FUKM01000058.1"/>
</dbReference>
<sequence length="170" mass="18887">MTQPTHTHRTNGGKFAEIERIHGGGASEGWVQVIYHDIDRDVRSYTNPEDWEQNWREITPDDCTVCLGTGTDHIKGNAANPCGHCYGLGKVLDSSERPSEMWDVASIAGGIIQRQLEELLNLRRIADNPAVLALLEKERQQALSESTARNEQAWREGQGFGPGGQRYTGD</sequence>
<dbReference type="OrthoDB" id="6162881at2"/>
<accession>A0A1R4I6A9</accession>